<organism evidence="1 2">
    <name type="scientific">Pseudomonas reidholzensis</name>
    <dbReference type="NCBI Taxonomy" id="1785162"/>
    <lineage>
        <taxon>Bacteria</taxon>
        <taxon>Pseudomonadati</taxon>
        <taxon>Pseudomonadota</taxon>
        <taxon>Gammaproteobacteria</taxon>
        <taxon>Pseudomonadales</taxon>
        <taxon>Pseudomonadaceae</taxon>
        <taxon>Pseudomonas</taxon>
    </lineage>
</organism>
<name>A0A383RU00_9PSED</name>
<gene>
    <name evidence="1" type="ORF">CCOS865_02242</name>
</gene>
<dbReference type="OrthoDB" id="7005675at2"/>
<dbReference type="EMBL" id="UNOZ01000013">
    <property type="protein sequence ID" value="SYX89976.1"/>
    <property type="molecule type" value="Genomic_DNA"/>
</dbReference>
<reference evidence="2" key="1">
    <citation type="submission" date="2018-08" db="EMBL/GenBank/DDBJ databases">
        <authorList>
            <person name="Blom J."/>
        </authorList>
    </citation>
    <scope>NUCLEOTIDE SEQUENCE [LARGE SCALE GENOMIC DNA]</scope>
    <source>
        <strain evidence="2">CCOS 865</strain>
    </source>
</reference>
<evidence type="ECO:0000313" key="1">
    <source>
        <dbReference type="EMBL" id="SYX89976.1"/>
    </source>
</evidence>
<sequence>MASPYPKDWNDALNDQTPLIDDPDARVVVLRQLAYDMCRRGVVSYDDMSDMLELADAAREWAMMEREEAWFLGIFQEFPPDSTW</sequence>
<dbReference type="AlphaFoldDB" id="A0A383RU00"/>
<proteinExistence type="predicted"/>
<dbReference type="RefSeq" id="WP_119140752.1">
    <property type="nucleotide sequence ID" value="NZ_CBCSFL010000026.1"/>
</dbReference>
<evidence type="ECO:0000313" key="2">
    <source>
        <dbReference type="Proteomes" id="UP000263595"/>
    </source>
</evidence>
<dbReference type="Proteomes" id="UP000263595">
    <property type="component" value="Unassembled WGS sequence"/>
</dbReference>
<protein>
    <submittedName>
        <fullName evidence="1">Uncharacterized protein</fullName>
    </submittedName>
</protein>
<accession>A0A383RU00</accession>
<keyword evidence="2" id="KW-1185">Reference proteome</keyword>